<evidence type="ECO:0000259" key="17">
    <source>
        <dbReference type="Pfam" id="PF06418"/>
    </source>
</evidence>
<dbReference type="Pfam" id="PF00117">
    <property type="entry name" value="GATase"/>
    <property type="match status" value="1"/>
</dbReference>
<feature type="domain" description="CTP synthase N-terminal" evidence="17">
    <location>
        <begin position="6"/>
        <end position="268"/>
    </location>
</feature>
<dbReference type="STRING" id="1802274.A3J58_00320"/>
<evidence type="ECO:0000313" key="18">
    <source>
        <dbReference type="EMBL" id="OHA03571.1"/>
    </source>
</evidence>
<dbReference type="InterPro" id="IPR033828">
    <property type="entry name" value="GATase1_CTP_Synthase"/>
</dbReference>
<dbReference type="Proteomes" id="UP000178510">
    <property type="component" value="Unassembled WGS sequence"/>
</dbReference>
<evidence type="ECO:0000256" key="6">
    <source>
        <dbReference type="ARBA" id="ARBA00022741"/>
    </source>
</evidence>
<evidence type="ECO:0000256" key="9">
    <source>
        <dbReference type="ARBA" id="ARBA00022962"/>
    </source>
</evidence>
<dbReference type="PROSITE" id="PS51273">
    <property type="entry name" value="GATASE_TYPE_1"/>
    <property type="match status" value="1"/>
</dbReference>
<evidence type="ECO:0000256" key="15">
    <source>
        <dbReference type="ARBA" id="ARBA00083191"/>
    </source>
</evidence>
<dbReference type="InterPro" id="IPR017926">
    <property type="entry name" value="GATASE"/>
</dbReference>
<keyword evidence="5" id="KW-0479">Metal-binding</keyword>
<keyword evidence="10" id="KW-0665">Pyrimidine biosynthesis</keyword>
<protein>
    <recommendedName>
        <fullName evidence="12">CTP synthase</fullName>
        <ecNumber evidence="3">6.3.4.2</ecNumber>
    </recommendedName>
    <alternativeName>
        <fullName evidence="14">Cytidine 5'-triphosphate synthase</fullName>
    </alternativeName>
    <alternativeName>
        <fullName evidence="15">Cytidine triphosphate synthetase</fullName>
    </alternativeName>
    <alternativeName>
        <fullName evidence="13">UTP--ammonia ligase</fullName>
    </alternativeName>
</protein>
<evidence type="ECO:0000256" key="3">
    <source>
        <dbReference type="ARBA" id="ARBA00012291"/>
    </source>
</evidence>
<keyword evidence="6" id="KW-0547">Nucleotide-binding</keyword>
<dbReference type="EMBL" id="MHQM01000023">
    <property type="protein sequence ID" value="OHA03571.1"/>
    <property type="molecule type" value="Genomic_DNA"/>
</dbReference>
<sequence>MTKGAKYIFVCGGVMSGIGKGITAASIGRILKDYGFAISMMKIDPYFNVDAGTLNPIVHGEVFVTNDGTEADQDLGNYERFLEQDMTRNNIMTSGLVYRTVIEKERNLEYAGKDVQMMSDIPDEVIRRMQALTDAEHPDFVLVEVGGTAGDNENLVFLEAARVLKLSNPANVMFVLVSYLPVLGSVGEMKTKPTQHAVRALSSVGINTDMIIARAPVPLDQPRKEKISRICSIRPEDVISAPDVFSIYEIPVNFERDLIGKRILEKFGMEAKKHDSLAWQNLVASIKAAENPVKIGIVGKYFVSGDFSLTDSYLSVIESVKHASWVLGMKPEITWLDAEEYEKDPAKLKDIGGYDGIIVPGGFGGRGVEGKIQVIRYCRENKIPYFGLCYGMQHAVIEFARNVCGLAGAHTTEVEANTPHKVIDVMPEQAANIAEKKMGGSMRLGAYACEITPGTVSYDAYKTSPVSERHRHRYEFNNNYRAQLTQAGLVIAGVNSERNLVEIVELKDHPFFVGVQFHPELKSRPLNPHPLYISFIKAAGKQGGK</sequence>
<dbReference type="Gene3D" id="3.40.50.300">
    <property type="entry name" value="P-loop containing nucleotide triphosphate hydrolases"/>
    <property type="match status" value="1"/>
</dbReference>
<dbReference type="GO" id="GO:0044210">
    <property type="term" value="P:'de novo' CTP biosynthetic process"/>
    <property type="evidence" value="ECO:0007669"/>
    <property type="project" value="UniProtKB-UniPathway"/>
</dbReference>
<evidence type="ECO:0000256" key="13">
    <source>
        <dbReference type="ARBA" id="ARBA00075170"/>
    </source>
</evidence>
<dbReference type="CDD" id="cd01746">
    <property type="entry name" value="GATase1_CTP_Synthase"/>
    <property type="match status" value="1"/>
</dbReference>
<gene>
    <name evidence="18" type="ORF">A3J58_00320</name>
</gene>
<proteinExistence type="inferred from homology"/>
<dbReference type="GO" id="GO:0003883">
    <property type="term" value="F:CTP synthase activity"/>
    <property type="evidence" value="ECO:0007669"/>
    <property type="project" value="UniProtKB-EC"/>
</dbReference>
<dbReference type="SUPFAM" id="SSF52540">
    <property type="entry name" value="P-loop containing nucleoside triphosphate hydrolases"/>
    <property type="match status" value="1"/>
</dbReference>
<evidence type="ECO:0000256" key="7">
    <source>
        <dbReference type="ARBA" id="ARBA00022840"/>
    </source>
</evidence>
<dbReference type="Pfam" id="PF06418">
    <property type="entry name" value="CTP_synth_N"/>
    <property type="match status" value="1"/>
</dbReference>
<evidence type="ECO:0000256" key="2">
    <source>
        <dbReference type="ARBA" id="ARBA00007533"/>
    </source>
</evidence>
<keyword evidence="4" id="KW-0436">Ligase</keyword>
<dbReference type="GO" id="GO:0005829">
    <property type="term" value="C:cytosol"/>
    <property type="evidence" value="ECO:0007669"/>
    <property type="project" value="TreeGrafter"/>
</dbReference>
<dbReference type="AlphaFoldDB" id="A0A1G2KYL8"/>
<comment type="similarity">
    <text evidence="2">Belongs to the CTP synthase family.</text>
</comment>
<evidence type="ECO:0000256" key="4">
    <source>
        <dbReference type="ARBA" id="ARBA00022598"/>
    </source>
</evidence>
<dbReference type="InterPro" id="IPR029062">
    <property type="entry name" value="Class_I_gatase-like"/>
</dbReference>
<dbReference type="FunFam" id="3.40.50.880:FF:000002">
    <property type="entry name" value="CTP synthase"/>
    <property type="match status" value="1"/>
</dbReference>
<evidence type="ECO:0000256" key="12">
    <source>
        <dbReference type="ARBA" id="ARBA00070745"/>
    </source>
</evidence>
<dbReference type="GO" id="GO:0097268">
    <property type="term" value="C:cytoophidium"/>
    <property type="evidence" value="ECO:0007669"/>
    <property type="project" value="UniProtKB-ARBA"/>
</dbReference>
<evidence type="ECO:0000256" key="14">
    <source>
        <dbReference type="ARBA" id="ARBA00079941"/>
    </source>
</evidence>
<dbReference type="PANTHER" id="PTHR11550:SF0">
    <property type="entry name" value="CTP SYNTHASE-RELATED"/>
    <property type="match status" value="1"/>
</dbReference>
<dbReference type="NCBIfam" id="TIGR00337">
    <property type="entry name" value="PyrG"/>
    <property type="match status" value="1"/>
</dbReference>
<comment type="pathway">
    <text evidence="1">Pyrimidine metabolism; CTP biosynthesis via de novo pathway; CTP from UDP: step 2/2.</text>
</comment>
<accession>A0A1G2KYL8</accession>
<dbReference type="PANTHER" id="PTHR11550">
    <property type="entry name" value="CTP SYNTHASE"/>
    <property type="match status" value="1"/>
</dbReference>
<feature type="domain" description="Glutamine amidotransferase" evidence="16">
    <location>
        <begin position="309"/>
        <end position="537"/>
    </location>
</feature>
<dbReference type="InterPro" id="IPR004468">
    <property type="entry name" value="CTP_synthase"/>
</dbReference>
<evidence type="ECO:0000256" key="5">
    <source>
        <dbReference type="ARBA" id="ARBA00022723"/>
    </source>
</evidence>
<keyword evidence="9" id="KW-0315">Glutamine amidotransferase</keyword>
<dbReference type="NCBIfam" id="NF003792">
    <property type="entry name" value="PRK05380.1"/>
    <property type="match status" value="1"/>
</dbReference>
<reference evidence="18 19" key="1">
    <citation type="journal article" date="2016" name="Nat. Commun.">
        <title>Thousands of microbial genomes shed light on interconnected biogeochemical processes in an aquifer system.</title>
        <authorList>
            <person name="Anantharaman K."/>
            <person name="Brown C.T."/>
            <person name="Hug L.A."/>
            <person name="Sharon I."/>
            <person name="Castelle C.J."/>
            <person name="Probst A.J."/>
            <person name="Thomas B.C."/>
            <person name="Singh A."/>
            <person name="Wilkins M.J."/>
            <person name="Karaoz U."/>
            <person name="Brodie E.L."/>
            <person name="Williams K.H."/>
            <person name="Hubbard S.S."/>
            <person name="Banfield J.F."/>
        </authorList>
    </citation>
    <scope>NUCLEOTIDE SEQUENCE [LARGE SCALE GENOMIC DNA]</scope>
</reference>
<evidence type="ECO:0000256" key="10">
    <source>
        <dbReference type="ARBA" id="ARBA00022975"/>
    </source>
</evidence>
<dbReference type="InterPro" id="IPR017456">
    <property type="entry name" value="CTP_synthase_N"/>
</dbReference>
<evidence type="ECO:0000313" key="19">
    <source>
        <dbReference type="Proteomes" id="UP000178510"/>
    </source>
</evidence>
<keyword evidence="7" id="KW-0067">ATP-binding</keyword>
<evidence type="ECO:0000256" key="8">
    <source>
        <dbReference type="ARBA" id="ARBA00022842"/>
    </source>
</evidence>
<keyword evidence="8" id="KW-0460">Magnesium</keyword>
<name>A0A1G2KYL8_9BACT</name>
<dbReference type="FunFam" id="3.40.50.300:FF:000009">
    <property type="entry name" value="CTP synthase"/>
    <property type="match status" value="1"/>
</dbReference>
<dbReference type="GO" id="GO:0019856">
    <property type="term" value="P:pyrimidine nucleobase biosynthetic process"/>
    <property type="evidence" value="ECO:0007669"/>
    <property type="project" value="TreeGrafter"/>
</dbReference>
<dbReference type="EC" id="6.3.4.2" evidence="3"/>
<dbReference type="InterPro" id="IPR027417">
    <property type="entry name" value="P-loop_NTPase"/>
</dbReference>
<evidence type="ECO:0000256" key="11">
    <source>
        <dbReference type="ARBA" id="ARBA00047781"/>
    </source>
</evidence>
<evidence type="ECO:0000256" key="1">
    <source>
        <dbReference type="ARBA" id="ARBA00005171"/>
    </source>
</evidence>
<dbReference type="SUPFAM" id="SSF52317">
    <property type="entry name" value="Class I glutamine amidotransferase-like"/>
    <property type="match status" value="1"/>
</dbReference>
<dbReference type="GO" id="GO:0046872">
    <property type="term" value="F:metal ion binding"/>
    <property type="evidence" value="ECO:0007669"/>
    <property type="project" value="UniProtKB-KW"/>
</dbReference>
<dbReference type="Gene3D" id="3.40.50.880">
    <property type="match status" value="1"/>
</dbReference>
<comment type="caution">
    <text evidence="18">The sequence shown here is derived from an EMBL/GenBank/DDBJ whole genome shotgun (WGS) entry which is preliminary data.</text>
</comment>
<dbReference type="GO" id="GO:0005524">
    <property type="term" value="F:ATP binding"/>
    <property type="evidence" value="ECO:0007669"/>
    <property type="project" value="UniProtKB-KW"/>
</dbReference>
<organism evidence="18 19">
    <name type="scientific">Candidatus Sungbacteria bacterium RIFCSPHIGHO2_02_FULL_52_23</name>
    <dbReference type="NCBI Taxonomy" id="1802274"/>
    <lineage>
        <taxon>Bacteria</taxon>
        <taxon>Candidatus Sungiibacteriota</taxon>
    </lineage>
</organism>
<dbReference type="GO" id="GO:0042802">
    <property type="term" value="F:identical protein binding"/>
    <property type="evidence" value="ECO:0007669"/>
    <property type="project" value="TreeGrafter"/>
</dbReference>
<evidence type="ECO:0000259" key="16">
    <source>
        <dbReference type="Pfam" id="PF00117"/>
    </source>
</evidence>
<dbReference type="UniPathway" id="UPA00159">
    <property type="reaction ID" value="UER00277"/>
</dbReference>
<comment type="catalytic activity">
    <reaction evidence="11">
        <text>UTP + L-glutamine + ATP + H2O = CTP + L-glutamate + ADP + phosphate + 2 H(+)</text>
        <dbReference type="Rhea" id="RHEA:26426"/>
        <dbReference type="ChEBI" id="CHEBI:15377"/>
        <dbReference type="ChEBI" id="CHEBI:15378"/>
        <dbReference type="ChEBI" id="CHEBI:29985"/>
        <dbReference type="ChEBI" id="CHEBI:30616"/>
        <dbReference type="ChEBI" id="CHEBI:37563"/>
        <dbReference type="ChEBI" id="CHEBI:43474"/>
        <dbReference type="ChEBI" id="CHEBI:46398"/>
        <dbReference type="ChEBI" id="CHEBI:58359"/>
        <dbReference type="ChEBI" id="CHEBI:456216"/>
        <dbReference type="EC" id="6.3.4.2"/>
    </reaction>
</comment>